<evidence type="ECO:0000313" key="3">
    <source>
        <dbReference type="Proteomes" id="UP000292052"/>
    </source>
</evidence>
<feature type="compositionally biased region" description="Low complexity" evidence="1">
    <location>
        <begin position="52"/>
        <end position="69"/>
    </location>
</feature>
<name>A0A482W173_ASBVE</name>
<dbReference type="STRING" id="1661398.A0A482W173"/>
<protein>
    <submittedName>
        <fullName evidence="2">Shisa-5-like</fullName>
    </submittedName>
</protein>
<dbReference type="OrthoDB" id="6763568at2759"/>
<comment type="caution">
    <text evidence="2">The sequence shown here is derived from an EMBL/GenBank/DDBJ whole genome shotgun (WGS) entry which is preliminary data.</text>
</comment>
<accession>A0A482W173</accession>
<evidence type="ECO:0000313" key="2">
    <source>
        <dbReference type="EMBL" id="RZC38583.1"/>
    </source>
</evidence>
<feature type="compositionally biased region" description="Polar residues" evidence="1">
    <location>
        <begin position="127"/>
        <end position="136"/>
    </location>
</feature>
<sequence>AGTNVTVTTQPISASPVVVPPYPVEARHPTPQTGPYPVGFTSHNPPYPTHNPHPVGAAAAPYPPVSAATPYPPAGPPVSTATPYPPTGPPAGISAPYPDYSTNPPSYSEAVGQPAVQSLPSAKEGYSKQSPYNPNY</sequence>
<dbReference type="AlphaFoldDB" id="A0A482W173"/>
<dbReference type="Proteomes" id="UP000292052">
    <property type="component" value="Unassembled WGS sequence"/>
</dbReference>
<dbReference type="EMBL" id="QDEB01041976">
    <property type="protein sequence ID" value="RZC38583.1"/>
    <property type="molecule type" value="Genomic_DNA"/>
</dbReference>
<feature type="non-terminal residue" evidence="2">
    <location>
        <position position="136"/>
    </location>
</feature>
<reference evidence="2 3" key="1">
    <citation type="submission" date="2017-03" db="EMBL/GenBank/DDBJ databases">
        <title>Genome of the blue death feigning beetle - Asbolus verrucosus.</title>
        <authorList>
            <person name="Rider S.D."/>
        </authorList>
    </citation>
    <scope>NUCLEOTIDE SEQUENCE [LARGE SCALE GENOMIC DNA]</scope>
    <source>
        <strain evidence="2">Butters</strain>
        <tissue evidence="2">Head and leg muscle</tissue>
    </source>
</reference>
<proteinExistence type="predicted"/>
<feature type="region of interest" description="Disordered" evidence="1">
    <location>
        <begin position="15"/>
        <end position="136"/>
    </location>
</feature>
<evidence type="ECO:0000256" key="1">
    <source>
        <dbReference type="SAM" id="MobiDB-lite"/>
    </source>
</evidence>
<feature type="non-terminal residue" evidence="2">
    <location>
        <position position="1"/>
    </location>
</feature>
<gene>
    <name evidence="2" type="ORF">BDFB_003833</name>
</gene>
<keyword evidence="3" id="KW-1185">Reference proteome</keyword>
<organism evidence="2 3">
    <name type="scientific">Asbolus verrucosus</name>
    <name type="common">Desert ironclad beetle</name>
    <dbReference type="NCBI Taxonomy" id="1661398"/>
    <lineage>
        <taxon>Eukaryota</taxon>
        <taxon>Metazoa</taxon>
        <taxon>Ecdysozoa</taxon>
        <taxon>Arthropoda</taxon>
        <taxon>Hexapoda</taxon>
        <taxon>Insecta</taxon>
        <taxon>Pterygota</taxon>
        <taxon>Neoptera</taxon>
        <taxon>Endopterygota</taxon>
        <taxon>Coleoptera</taxon>
        <taxon>Polyphaga</taxon>
        <taxon>Cucujiformia</taxon>
        <taxon>Tenebrionidae</taxon>
        <taxon>Pimeliinae</taxon>
        <taxon>Asbolus</taxon>
    </lineage>
</organism>